<proteinExistence type="predicted"/>
<gene>
    <name evidence="1" type="ORF">TUM18999_15090</name>
</gene>
<name>A0A6J4E1J0_9PSED</name>
<reference evidence="1 2" key="1">
    <citation type="submission" date="2020-05" db="EMBL/GenBank/DDBJ databases">
        <title>Characterization of novel class B3 metallo-beta-lactamase from novel Pseudomonas species.</title>
        <authorList>
            <person name="Yamada K."/>
            <person name="Aoki K."/>
            <person name="Ishii Y."/>
        </authorList>
    </citation>
    <scope>NUCLEOTIDE SEQUENCE [LARGE SCALE GENOMIC DNA]</scope>
    <source>
        <strain evidence="1 2">TUM18999</strain>
    </source>
</reference>
<organism evidence="1 2">
    <name type="scientific">Pseudomonas tohonis</name>
    <dbReference type="NCBI Taxonomy" id="2725477"/>
    <lineage>
        <taxon>Bacteria</taxon>
        <taxon>Pseudomonadati</taxon>
        <taxon>Pseudomonadota</taxon>
        <taxon>Gammaproteobacteria</taxon>
        <taxon>Pseudomonadales</taxon>
        <taxon>Pseudomonadaceae</taxon>
        <taxon>Pseudomonas</taxon>
    </lineage>
</organism>
<evidence type="ECO:0000313" key="2">
    <source>
        <dbReference type="Proteomes" id="UP000509383"/>
    </source>
</evidence>
<dbReference type="Pfam" id="PF10052">
    <property type="entry name" value="DUF2288"/>
    <property type="match status" value="1"/>
</dbReference>
<dbReference type="InterPro" id="IPR018741">
    <property type="entry name" value="DUF2288"/>
</dbReference>
<accession>A0A6J4E1J0</accession>
<dbReference type="EMBL" id="AP023189">
    <property type="protein sequence ID" value="BCG23318.1"/>
    <property type="molecule type" value="Genomic_DNA"/>
</dbReference>
<dbReference type="Proteomes" id="UP000509383">
    <property type="component" value="Chromosome"/>
</dbReference>
<dbReference type="AlphaFoldDB" id="A0A6J4E1J0"/>
<protein>
    <recommendedName>
        <fullName evidence="3">DUF2288 domain-containing protein</fullName>
    </recommendedName>
</protein>
<evidence type="ECO:0000313" key="1">
    <source>
        <dbReference type="EMBL" id="BCG23318.1"/>
    </source>
</evidence>
<sequence>MPALQPLLSHSEQAMNDSSSTLYAKLLGETAAITWEELQPFFARGALLWVEGAEDLVGVALAVAEDDKPKVAELLGRGALSKVEETRAQDLLARDPKLWAVVVAPWVLIQERDEAPTRH</sequence>
<evidence type="ECO:0008006" key="3">
    <source>
        <dbReference type="Google" id="ProtNLM"/>
    </source>
</evidence>
<dbReference type="KEGG" id="ptw:TUM18999_15090"/>